<dbReference type="GO" id="GO:0004831">
    <property type="term" value="F:tyrosine-tRNA ligase activity"/>
    <property type="evidence" value="ECO:0007669"/>
    <property type="project" value="UniProtKB-UniRule"/>
</dbReference>
<feature type="binding site" evidence="11">
    <location>
        <position position="174"/>
    </location>
    <ligand>
        <name>L-tyrosine</name>
        <dbReference type="ChEBI" id="CHEBI:58315"/>
    </ligand>
</feature>
<feature type="binding site" evidence="11">
    <location>
        <position position="233"/>
    </location>
    <ligand>
        <name>ATP</name>
        <dbReference type="ChEBI" id="CHEBI:30616"/>
    </ligand>
</feature>
<evidence type="ECO:0000256" key="9">
    <source>
        <dbReference type="ARBA" id="ARBA00048248"/>
    </source>
</evidence>
<comment type="function">
    <text evidence="11">Catalyzes the attachment of tyrosine to tRNA(Tyr) in a two-step reaction: tyrosine is first activated by ATP to form Tyr-AMP and then transferred to the acceptor end of tRNA(Tyr).</text>
</comment>
<feature type="domain" description="Tyrosine--tRNA ligase SYY-like C-terminal" evidence="13">
    <location>
        <begin position="342"/>
        <end position="425"/>
    </location>
</feature>
<dbReference type="Pfam" id="PF00579">
    <property type="entry name" value="tRNA-synt_1b"/>
    <property type="match status" value="1"/>
</dbReference>
<dbReference type="InterPro" id="IPR054608">
    <property type="entry name" value="SYY-like_C"/>
</dbReference>
<keyword evidence="3 11" id="KW-0436">Ligase</keyword>
<dbReference type="EC" id="6.1.1.1" evidence="11"/>
<comment type="subcellular location">
    <subcellularLocation>
        <location evidence="1 11">Cytoplasm</location>
    </subcellularLocation>
</comment>
<keyword evidence="15" id="KW-1185">Reference proteome</keyword>
<feature type="binding site" evidence="11">
    <location>
        <position position="33"/>
    </location>
    <ligand>
        <name>L-tyrosine</name>
        <dbReference type="ChEBI" id="CHEBI:58315"/>
    </ligand>
</feature>
<dbReference type="InterPro" id="IPR002305">
    <property type="entry name" value="aa-tRNA-synth_Ic"/>
</dbReference>
<comment type="subunit">
    <text evidence="11">Homodimer.</text>
</comment>
<dbReference type="RefSeq" id="WP_090499186.1">
    <property type="nucleotide sequence ID" value="NZ_FNCH01000006.1"/>
</dbReference>
<dbReference type="Pfam" id="PF22421">
    <property type="entry name" value="SYY_C-terminal"/>
    <property type="match status" value="1"/>
</dbReference>
<evidence type="ECO:0000256" key="8">
    <source>
        <dbReference type="ARBA" id="ARBA00023146"/>
    </source>
</evidence>
<keyword evidence="8 11" id="KW-0030">Aminoacyl-tRNA synthetase</keyword>
<dbReference type="Gene3D" id="3.40.50.620">
    <property type="entry name" value="HUPs"/>
    <property type="match status" value="1"/>
</dbReference>
<name>A0A1G7TZW9_9SPHI</name>
<evidence type="ECO:0000256" key="12">
    <source>
        <dbReference type="PROSITE-ProRule" id="PRU00182"/>
    </source>
</evidence>
<evidence type="ECO:0000256" key="6">
    <source>
        <dbReference type="ARBA" id="ARBA00022884"/>
    </source>
</evidence>
<evidence type="ECO:0000256" key="10">
    <source>
        <dbReference type="ARBA" id="ARBA00060965"/>
    </source>
</evidence>
<reference evidence="15" key="1">
    <citation type="submission" date="2016-10" db="EMBL/GenBank/DDBJ databases">
        <authorList>
            <person name="Varghese N."/>
            <person name="Submissions S."/>
        </authorList>
    </citation>
    <scope>NUCLEOTIDE SEQUENCE [LARGE SCALE GENOMIC DNA]</scope>
    <source>
        <strain evidence="15">DSM 17933</strain>
    </source>
</reference>
<dbReference type="AlphaFoldDB" id="A0A1G7TZW9"/>
<dbReference type="Gene3D" id="1.10.240.10">
    <property type="entry name" value="Tyrosyl-Transfer RNA Synthetase"/>
    <property type="match status" value="1"/>
</dbReference>
<dbReference type="HAMAP" id="MF_02006">
    <property type="entry name" value="Tyr_tRNA_synth_type1"/>
    <property type="match status" value="1"/>
</dbReference>
<accession>A0A1G7TZW9</accession>
<evidence type="ECO:0000256" key="3">
    <source>
        <dbReference type="ARBA" id="ARBA00022598"/>
    </source>
</evidence>
<dbReference type="PROSITE" id="PS00178">
    <property type="entry name" value="AA_TRNA_LIGASE_I"/>
    <property type="match status" value="1"/>
</dbReference>
<comment type="catalytic activity">
    <reaction evidence="9 11">
        <text>tRNA(Tyr) + L-tyrosine + ATP = L-tyrosyl-tRNA(Tyr) + AMP + diphosphate + H(+)</text>
        <dbReference type="Rhea" id="RHEA:10220"/>
        <dbReference type="Rhea" id="RHEA-COMP:9706"/>
        <dbReference type="Rhea" id="RHEA-COMP:9707"/>
        <dbReference type="ChEBI" id="CHEBI:15378"/>
        <dbReference type="ChEBI" id="CHEBI:30616"/>
        <dbReference type="ChEBI" id="CHEBI:33019"/>
        <dbReference type="ChEBI" id="CHEBI:58315"/>
        <dbReference type="ChEBI" id="CHEBI:78442"/>
        <dbReference type="ChEBI" id="CHEBI:78536"/>
        <dbReference type="ChEBI" id="CHEBI:456215"/>
        <dbReference type="EC" id="6.1.1.1"/>
    </reaction>
</comment>
<dbReference type="PROSITE" id="PS50889">
    <property type="entry name" value="S4"/>
    <property type="match status" value="1"/>
</dbReference>
<gene>
    <name evidence="11" type="primary">tyrS</name>
    <name evidence="14" type="ORF">SAMN05421827_106113</name>
</gene>
<dbReference type="GO" id="GO:0003723">
    <property type="term" value="F:RNA binding"/>
    <property type="evidence" value="ECO:0007669"/>
    <property type="project" value="UniProtKB-KW"/>
</dbReference>
<dbReference type="FunFam" id="3.40.50.620:FF:000008">
    <property type="entry name" value="Tyrosine--tRNA ligase"/>
    <property type="match status" value="1"/>
</dbReference>
<dbReference type="SUPFAM" id="SSF52374">
    <property type="entry name" value="Nucleotidylyl transferase"/>
    <property type="match status" value="1"/>
</dbReference>
<comment type="similarity">
    <text evidence="10 11">Belongs to the class-I aminoacyl-tRNA synthetase family. TyrS type 1 subfamily.</text>
</comment>
<evidence type="ECO:0000313" key="14">
    <source>
        <dbReference type="EMBL" id="SDG40832.1"/>
    </source>
</evidence>
<dbReference type="InterPro" id="IPR036986">
    <property type="entry name" value="S4_RNA-bd_sf"/>
</dbReference>
<dbReference type="InterPro" id="IPR002307">
    <property type="entry name" value="Tyr-tRNA-ligase"/>
</dbReference>
<protein>
    <recommendedName>
        <fullName evidence="11">Tyrosine--tRNA ligase</fullName>
        <ecNumber evidence="11">6.1.1.1</ecNumber>
    </recommendedName>
    <alternativeName>
        <fullName evidence="11">Tyrosyl-tRNA synthetase</fullName>
        <shortName evidence="11">TyrRS</shortName>
    </alternativeName>
</protein>
<dbReference type="FunFam" id="1.10.240.10:FF:000001">
    <property type="entry name" value="Tyrosine--tRNA ligase"/>
    <property type="match status" value="1"/>
</dbReference>
<feature type="short sequence motif" description="'HIGH' region" evidence="11">
    <location>
        <begin position="38"/>
        <end position="47"/>
    </location>
</feature>
<dbReference type="PRINTS" id="PR01040">
    <property type="entry name" value="TRNASYNTHTYR"/>
</dbReference>
<dbReference type="PANTHER" id="PTHR11766">
    <property type="entry name" value="TYROSYL-TRNA SYNTHETASE"/>
    <property type="match status" value="1"/>
</dbReference>
<evidence type="ECO:0000313" key="15">
    <source>
        <dbReference type="Proteomes" id="UP000199643"/>
    </source>
</evidence>
<dbReference type="InterPro" id="IPR024107">
    <property type="entry name" value="Tyr-tRNA-ligase_bac_1"/>
</dbReference>
<dbReference type="OrthoDB" id="9804243at2"/>
<evidence type="ECO:0000256" key="5">
    <source>
        <dbReference type="ARBA" id="ARBA00022840"/>
    </source>
</evidence>
<proteinExistence type="inferred from homology"/>
<dbReference type="Proteomes" id="UP000199643">
    <property type="component" value="Unassembled WGS sequence"/>
</dbReference>
<evidence type="ECO:0000256" key="7">
    <source>
        <dbReference type="ARBA" id="ARBA00022917"/>
    </source>
</evidence>
<keyword evidence="4 11" id="KW-0547">Nucleotide-binding</keyword>
<dbReference type="InterPro" id="IPR014729">
    <property type="entry name" value="Rossmann-like_a/b/a_fold"/>
</dbReference>
<evidence type="ECO:0000256" key="4">
    <source>
        <dbReference type="ARBA" id="ARBA00022741"/>
    </source>
</evidence>
<dbReference type="EMBL" id="FNCH01000006">
    <property type="protein sequence ID" value="SDG40832.1"/>
    <property type="molecule type" value="Genomic_DNA"/>
</dbReference>
<keyword evidence="2 11" id="KW-0963">Cytoplasm</keyword>
<sequence length="428" mass="47950">MTNFVEELRWRGMLHDIMPNTEEKLNEGMTSGYIGFDPTADSLHVGHLTQIMTLIHFQNAGHKPFALVGGATGMVGDPSGKSDERNLQTPEMIEHNLKGMKKQLAKFLKFEDGGNGAVMVNNADWFKDMNLFTFIRDVGKHITVNYMMAKDSVKRRLEGDSGLSFTEFCYQLIQGYDFYHLWKNENCLVQMGGSDQWGNIVTGTELIRRKDAGTAYAITTQLIKKADGTKFGKTESGAVWLDPEKTSPYKFYQFWLNASDDDVKKWIRIFTLKNKEEIEALEKEHDAAPHLRILQKALAEDITVKTHSIEALETAIKTSEFLFGNGSLEFLRGLSDKAVLDIFDGIPQYKILIEELGAGIDAASLLAEKSAIFPSKGEAKKTIQGGGVSVNKEKVAEMAQIFTADHLINDKFIVVQKGKKNYFLLIAE</sequence>
<dbReference type="STRING" id="405671.SAMN05421827_106113"/>
<evidence type="ECO:0000256" key="2">
    <source>
        <dbReference type="ARBA" id="ARBA00022490"/>
    </source>
</evidence>
<organism evidence="14 15">
    <name type="scientific">Pedobacter terrae</name>
    <dbReference type="NCBI Taxonomy" id="405671"/>
    <lineage>
        <taxon>Bacteria</taxon>
        <taxon>Pseudomonadati</taxon>
        <taxon>Bacteroidota</taxon>
        <taxon>Sphingobacteriia</taxon>
        <taxon>Sphingobacteriales</taxon>
        <taxon>Sphingobacteriaceae</taxon>
        <taxon>Pedobacter</taxon>
    </lineage>
</organism>
<keyword evidence="5 11" id="KW-0067">ATP-binding</keyword>
<keyword evidence="7 11" id="KW-0648">Protein biosynthesis</keyword>
<dbReference type="Gene3D" id="3.10.290.10">
    <property type="entry name" value="RNA-binding S4 domain"/>
    <property type="match status" value="1"/>
</dbReference>
<dbReference type="InterPro" id="IPR024088">
    <property type="entry name" value="Tyr-tRNA-ligase_bac-type"/>
</dbReference>
<keyword evidence="6 12" id="KW-0694">RNA-binding</keyword>
<evidence type="ECO:0000256" key="1">
    <source>
        <dbReference type="ARBA" id="ARBA00004496"/>
    </source>
</evidence>
<evidence type="ECO:0000256" key="11">
    <source>
        <dbReference type="HAMAP-Rule" id="MF_02006"/>
    </source>
</evidence>
<feature type="binding site" evidence="11">
    <location>
        <position position="170"/>
    </location>
    <ligand>
        <name>L-tyrosine</name>
        <dbReference type="ChEBI" id="CHEBI:58315"/>
    </ligand>
</feature>
<dbReference type="GO" id="GO:0005829">
    <property type="term" value="C:cytosol"/>
    <property type="evidence" value="ECO:0007669"/>
    <property type="project" value="TreeGrafter"/>
</dbReference>
<dbReference type="CDD" id="cd00805">
    <property type="entry name" value="TyrRS_core"/>
    <property type="match status" value="1"/>
</dbReference>
<dbReference type="SUPFAM" id="SSF55174">
    <property type="entry name" value="Alpha-L RNA-binding motif"/>
    <property type="match status" value="1"/>
</dbReference>
<dbReference type="InterPro" id="IPR001412">
    <property type="entry name" value="aa-tRNA-synth_I_CS"/>
</dbReference>
<dbReference type="GO" id="GO:0006437">
    <property type="term" value="P:tyrosyl-tRNA aminoacylation"/>
    <property type="evidence" value="ECO:0007669"/>
    <property type="project" value="UniProtKB-UniRule"/>
</dbReference>
<dbReference type="GO" id="GO:0005524">
    <property type="term" value="F:ATP binding"/>
    <property type="evidence" value="ECO:0007669"/>
    <property type="project" value="UniProtKB-UniRule"/>
</dbReference>
<dbReference type="GO" id="GO:0042803">
    <property type="term" value="F:protein homodimerization activity"/>
    <property type="evidence" value="ECO:0007669"/>
    <property type="project" value="UniProtKB-ARBA"/>
</dbReference>
<evidence type="ECO:0000259" key="13">
    <source>
        <dbReference type="Pfam" id="PF22421"/>
    </source>
</evidence>
<dbReference type="NCBIfam" id="TIGR00234">
    <property type="entry name" value="tyrS"/>
    <property type="match status" value="1"/>
</dbReference>
<feature type="short sequence motif" description="'KMSKS' region" evidence="11">
    <location>
        <begin position="230"/>
        <end position="234"/>
    </location>
</feature>
<dbReference type="PANTHER" id="PTHR11766:SF0">
    <property type="entry name" value="TYROSINE--TRNA LIGASE, MITOCHONDRIAL"/>
    <property type="match status" value="1"/>
</dbReference>